<evidence type="ECO:0000256" key="2">
    <source>
        <dbReference type="SAM" id="SignalP"/>
    </source>
</evidence>
<evidence type="ECO:0000313" key="3">
    <source>
        <dbReference type="EMBL" id="GMU04561.1"/>
    </source>
</evidence>
<dbReference type="PANTHER" id="PTHR30203">
    <property type="entry name" value="OUTER MEMBRANE CATION EFFLUX PROTEIN"/>
    <property type="match status" value="1"/>
</dbReference>
<dbReference type="EMBL" id="BTTX01000001">
    <property type="protein sequence ID" value="GMU04561.1"/>
    <property type="molecule type" value="Genomic_DNA"/>
</dbReference>
<keyword evidence="2" id="KW-0732">Signal</keyword>
<evidence type="ECO:0000256" key="1">
    <source>
        <dbReference type="ARBA" id="ARBA00007613"/>
    </source>
</evidence>
<feature type="chain" id="PRO_5047519648" evidence="2">
    <location>
        <begin position="34"/>
        <end position="453"/>
    </location>
</feature>
<proteinExistence type="inferred from homology"/>
<keyword evidence="4" id="KW-1185">Reference proteome</keyword>
<name>A0ABQ6QLI4_9BACT</name>
<sequence length="453" mass="48792">MGFFRILTGACRLRRFLPALVALGTLLGLTAGAEQHPTSSATLLLSTLPDEDGLAELLWERSADFADDRARLAASRADHQRTHLLPNPELDVSMNTIPIGATNPPGLRRLDDVPNYVVGLSELVELGKRGPRQDAARAALSATTLDVHAALRARTYDVLERAADVATTEVRIAELTKLTEDALKLTDLQRARQQHGDAAGLDVDRSTLEAQSLETALGEERAKLADALLACAQLAGLPCEPFGSHERATSFLESRLDRVPGPGAIDARPDLKALSAREDAARSTLTLARRRWIPDPTVRAGYMRDQFVIAGNQKNSLFVGLSVPLPLFDHGQADAQAASASAESARVARELLTAQASRETEVLNQQLRAVQERRQKLHTRTLPLAEGVVQRLDAAVKAGGAALQDLLLARRTYGELVLHAADLDQTAYHLTIAIARASAAGPRAPDTLINPRS</sequence>
<comment type="caution">
    <text evidence="3">The sequence shown here is derived from an EMBL/GenBank/DDBJ whole genome shotgun (WGS) entry which is preliminary data.</text>
</comment>
<dbReference type="InterPro" id="IPR010131">
    <property type="entry name" value="MdtP/NodT-like"/>
</dbReference>
<evidence type="ECO:0000313" key="4">
    <source>
        <dbReference type="Proteomes" id="UP001342631"/>
    </source>
</evidence>
<protein>
    <submittedName>
        <fullName evidence="3">TolC family protein</fullName>
    </submittedName>
</protein>
<dbReference type="PANTHER" id="PTHR30203:SF24">
    <property type="entry name" value="BLR4935 PROTEIN"/>
    <property type="match status" value="1"/>
</dbReference>
<dbReference type="SUPFAM" id="SSF56954">
    <property type="entry name" value="Outer membrane efflux proteins (OEP)"/>
    <property type="match status" value="1"/>
</dbReference>
<comment type="similarity">
    <text evidence="1">Belongs to the outer membrane factor (OMF) (TC 1.B.17) family.</text>
</comment>
<gene>
    <name evidence="3" type="ORF">ASNO1_08130</name>
</gene>
<feature type="signal peptide" evidence="2">
    <location>
        <begin position="1"/>
        <end position="33"/>
    </location>
</feature>
<accession>A0ABQ6QLI4</accession>
<organism evidence="3 4">
    <name type="scientific">Corallococcus caeni</name>
    <dbReference type="NCBI Taxonomy" id="3082388"/>
    <lineage>
        <taxon>Bacteria</taxon>
        <taxon>Pseudomonadati</taxon>
        <taxon>Myxococcota</taxon>
        <taxon>Myxococcia</taxon>
        <taxon>Myxococcales</taxon>
        <taxon>Cystobacterineae</taxon>
        <taxon>Myxococcaceae</taxon>
        <taxon>Corallococcus</taxon>
    </lineage>
</organism>
<dbReference type="Gene3D" id="1.20.1600.10">
    <property type="entry name" value="Outer membrane efflux proteins (OEP)"/>
    <property type="match status" value="1"/>
</dbReference>
<dbReference type="Proteomes" id="UP001342631">
    <property type="component" value="Unassembled WGS sequence"/>
</dbReference>
<reference evidence="3 4" key="1">
    <citation type="journal article" date="2024" name="Arch. Microbiol.">
        <title>Corallococcus caeni sp. nov., a novel myxobacterium isolated from activated sludge.</title>
        <authorList>
            <person name="Tomita S."/>
            <person name="Nakai R."/>
            <person name="Kuroda K."/>
            <person name="Kurashita H."/>
            <person name="Hatamoto M."/>
            <person name="Yamaguchi T."/>
            <person name="Narihiro T."/>
        </authorList>
    </citation>
    <scope>NUCLEOTIDE SEQUENCE [LARGE SCALE GENOMIC DNA]</scope>
    <source>
        <strain evidence="3 4">NO1</strain>
    </source>
</reference>
<dbReference type="InterPro" id="IPR003423">
    <property type="entry name" value="OMP_efflux"/>
</dbReference>
<dbReference type="Pfam" id="PF02321">
    <property type="entry name" value="OEP"/>
    <property type="match status" value="1"/>
</dbReference>